<evidence type="ECO:0000256" key="1">
    <source>
        <dbReference type="SAM" id="MobiDB-lite"/>
    </source>
</evidence>
<proteinExistence type="predicted"/>
<dbReference type="AlphaFoldDB" id="Q9P9B6"/>
<feature type="region of interest" description="Disordered" evidence="1">
    <location>
        <begin position="719"/>
        <end position="740"/>
    </location>
</feature>
<feature type="transmembrane region" description="Helical" evidence="2">
    <location>
        <begin position="537"/>
        <end position="557"/>
    </location>
</feature>
<evidence type="ECO:0000313" key="3">
    <source>
        <dbReference type="EMBL" id="AAF97201.1"/>
    </source>
</evidence>
<keyword evidence="2" id="KW-1133">Transmembrane helix</keyword>
<sequence length="740" mass="82008">MGGRNTRYRTGLFLLSILILCQLPLNTHADESPIVFVIDERVQMITLDADTSHDISESVSEGDVISVAVGCDFCSVSIEENGSITTSTSIATVVASEAGLANISISSVETETITTSILVAPDTQHPSQRPAPEDSFDLDSNGRCISSIDCIDVHRGNLNTISTGSYSSDWFESGLVRSEAPEYWAIEVLEGDLVEFKLHHTSDNIRFDFSFQNSTIELPLPLLIESATGTNPDLLTSTEYIDILEDGRLIVKISTTAAQSAYALQRSIHSKSLTQQIDDNTFTFTQIGHTHSQTAFSFKETNLVKLAPMVENIKVELTVKIGSDWILMPEIEVSKNTVKRIYAYPNSSMAMLKITSDVHWVDVSIESFSDGNISMDAPSFAPTDPNNIDAWPVLTSEDTARFEGSLTLPAMDQNDVYLLSVDGWVDSLHRVHIVIRTTNQDLVVNVWELDQETFETKSEYLITFDPLSNEGEVYLNVGPGMHLIEFAHADENILSNQTWSNGLQSVSYTITTTKVTTEEGEEPWFPPSDEAKLWGSAVRWILGIAMIIPAVFLFYKIKSTRAEGRRLGAVRERLKILTALLDSGSETQKRTRKTLVKSLEAVATLPWQSACESWGIPDRTYSTQGTSLAIWKLDQRLSKEPDSWPLLIGLHTPDETWEVSGFRFDAPNGNPWNVVNVEPRLLHRGEEIFIDTIAKGTMIFLTVELSGDGDQVDIELNGHVDGSPRGMKIPTTLSRSSEEE</sequence>
<accession>Q9P9B6</accession>
<reference evidence="3" key="1">
    <citation type="journal article" date="2000" name="Environ. Microbiol.">
        <title>Construction and analysis of bacterial artificial chromosome libraries from a marine microbial assemblage.</title>
        <authorList>
            <person name="Beja O."/>
            <person name="Suzuki M.T."/>
            <person name="Koonin E.V."/>
            <person name="Aravind L."/>
            <person name="Hadd A."/>
            <person name="Nguyen L.P."/>
            <person name="Villacorta R."/>
            <person name="Amjadi M."/>
            <person name="Garrigues C."/>
            <person name="Jovanovich S.B."/>
            <person name="Feldman R.A."/>
            <person name="Delong E.F."/>
        </authorList>
    </citation>
    <scope>NUCLEOTIDE SEQUENCE</scope>
</reference>
<feature type="compositionally biased region" description="Polar residues" evidence="1">
    <location>
        <begin position="731"/>
        <end position="740"/>
    </location>
</feature>
<dbReference type="EMBL" id="AF268611">
    <property type="protein sequence ID" value="AAF97201.1"/>
    <property type="molecule type" value="Genomic_DNA"/>
</dbReference>
<evidence type="ECO:0000256" key="2">
    <source>
        <dbReference type="SAM" id="Phobius"/>
    </source>
</evidence>
<organism evidence="3">
    <name type="scientific">uncultured marine group II euryarchaeote 37F11</name>
    <dbReference type="NCBI Taxonomy" id="133822"/>
    <lineage>
        <taxon>Archaea</taxon>
        <taxon>Methanobacteriati</taxon>
        <taxon>Thermoplasmatota</taxon>
        <taxon>Candidatus Poseidoniia</taxon>
        <taxon>Candidatus Poseidoniales</taxon>
        <taxon>environmental samples</taxon>
    </lineage>
</organism>
<name>Q9P9B6_9ARCH</name>
<keyword evidence="2" id="KW-0812">Transmembrane</keyword>
<protein>
    <submittedName>
        <fullName evidence="3">Uncharacterized protein</fullName>
    </submittedName>
</protein>
<keyword evidence="2" id="KW-0472">Membrane</keyword>